<organism evidence="1 2">
    <name type="scientific">Persea americana</name>
    <name type="common">Avocado</name>
    <dbReference type="NCBI Taxonomy" id="3435"/>
    <lineage>
        <taxon>Eukaryota</taxon>
        <taxon>Viridiplantae</taxon>
        <taxon>Streptophyta</taxon>
        <taxon>Embryophyta</taxon>
        <taxon>Tracheophyta</taxon>
        <taxon>Spermatophyta</taxon>
        <taxon>Magnoliopsida</taxon>
        <taxon>Magnoliidae</taxon>
        <taxon>Laurales</taxon>
        <taxon>Lauraceae</taxon>
        <taxon>Persea</taxon>
    </lineage>
</organism>
<accession>A0ACC2KJP0</accession>
<evidence type="ECO:0000313" key="2">
    <source>
        <dbReference type="Proteomes" id="UP001234297"/>
    </source>
</evidence>
<name>A0ACC2KJP0_PERAE</name>
<comment type="caution">
    <text evidence="1">The sequence shown here is derived from an EMBL/GenBank/DDBJ whole genome shotgun (WGS) entry which is preliminary data.</text>
</comment>
<proteinExistence type="predicted"/>
<dbReference type="Proteomes" id="UP001234297">
    <property type="component" value="Chromosome 9"/>
</dbReference>
<evidence type="ECO:0000313" key="1">
    <source>
        <dbReference type="EMBL" id="KAJ8620987.1"/>
    </source>
</evidence>
<dbReference type="EMBL" id="CM056817">
    <property type="protein sequence ID" value="KAJ8620987.1"/>
    <property type="molecule type" value="Genomic_DNA"/>
</dbReference>
<reference evidence="1 2" key="1">
    <citation type="journal article" date="2022" name="Hortic Res">
        <title>A haplotype resolved chromosomal level avocado genome allows analysis of novel avocado genes.</title>
        <authorList>
            <person name="Nath O."/>
            <person name="Fletcher S.J."/>
            <person name="Hayward A."/>
            <person name="Shaw L.M."/>
            <person name="Masouleh A.K."/>
            <person name="Furtado A."/>
            <person name="Henry R.J."/>
            <person name="Mitter N."/>
        </authorList>
    </citation>
    <scope>NUCLEOTIDE SEQUENCE [LARGE SCALE GENOMIC DNA]</scope>
    <source>
        <strain evidence="2">cv. Hass</strain>
    </source>
</reference>
<protein>
    <submittedName>
        <fullName evidence="1">Uncharacterized protein</fullName>
    </submittedName>
</protein>
<keyword evidence="2" id="KW-1185">Reference proteome</keyword>
<sequence>MVNSGVKCSKVCLLHPFSRSEIWLPRVPWGKEFFKATLSSDPSASHPIVMVICYGNTSTALAFCRPGDRTWTICYHQQAGINQVIDDVIFFQGKFYAFGSHGTIIISDFAPQPHVTRQRLGLPSRVRFSYNKEVPD</sequence>
<gene>
    <name evidence="1" type="ORF">MRB53_029516</name>
</gene>